<evidence type="ECO:0008006" key="5">
    <source>
        <dbReference type="Google" id="ProtNLM"/>
    </source>
</evidence>
<dbReference type="SUPFAM" id="SSF101898">
    <property type="entry name" value="NHL repeat"/>
    <property type="match status" value="1"/>
</dbReference>
<evidence type="ECO:0000313" key="4">
    <source>
        <dbReference type="Proteomes" id="UP001277761"/>
    </source>
</evidence>
<sequence length="562" mass="58367">MSCAPPSPVRALGRSTLLALLGLGALAAPAGAAAVREFVVPPVDGVPTRPAGITAGPDGALWFAAAGTAQIGRTTTSGTTTLFSAREQLSTARQIAPPTTTGTTTVPTQTTTPAPTTTTTTEPPPPPTPTVPHRIATDAGGRLWFTDAAGGIGRITADGAVRRFAAPAAGATSGITRGPDGAAWFTMPDANLVVRVEEVDGGAAYRQYPLSGDRGPTEIVTGRDGSLWFLEPRANAVGRLAPDGLITHYAIPSAGADPRGIALGPDGEIWFTERARRKIAQITTFGVVTELSLPGTETQPGALASGPDGALWFTELAAARNSIGRITVQGAVSRYGLPSAGSGASDGIVRLGDALWYTRGADRVGRVTPLPEPVAGRSVNLEPLSGTVKVRLPGAKVYRTLPDVGALFPVGSRIDARAGRVRLTSAVGAGSPLTKTAEFRDGIFTFEQSTTARDGLVTATMVGRRENCAPAGRADARGLVHAKKKAKRRGRRLWGNGKGRYRIRGTRAAATVRGTHWGVEDTCAGSSVVKVRDGSVTVRNLVTGRDVVVRKGGRYVVRRPRR</sequence>
<dbReference type="PANTHER" id="PTHR40274:SF3">
    <property type="entry name" value="VIRGINIAMYCIN B LYASE"/>
    <property type="match status" value="1"/>
</dbReference>
<dbReference type="InterPro" id="IPR051344">
    <property type="entry name" value="Vgb"/>
</dbReference>
<protein>
    <recommendedName>
        <fullName evidence="5">Virginiamycin B lyase</fullName>
    </recommendedName>
</protein>
<dbReference type="PANTHER" id="PTHR40274">
    <property type="entry name" value="VIRGINIAMYCIN B LYASE"/>
    <property type="match status" value="1"/>
</dbReference>
<dbReference type="Proteomes" id="UP001277761">
    <property type="component" value="Unassembled WGS sequence"/>
</dbReference>
<reference evidence="3 4" key="1">
    <citation type="submission" date="2023-11" db="EMBL/GenBank/DDBJ databases">
        <authorList>
            <person name="Xu M."/>
            <person name="Jiang T."/>
        </authorList>
    </citation>
    <scope>NUCLEOTIDE SEQUENCE [LARGE SCALE GENOMIC DNA]</scope>
    <source>
        <strain evidence="3 4">SD</strain>
    </source>
</reference>
<feature type="chain" id="PRO_5046747144" description="Virginiamycin B lyase" evidence="2">
    <location>
        <begin position="33"/>
        <end position="562"/>
    </location>
</feature>
<keyword evidence="2" id="KW-0732">Signal</keyword>
<feature type="region of interest" description="Disordered" evidence="1">
    <location>
        <begin position="94"/>
        <end position="129"/>
    </location>
</feature>
<dbReference type="Gene3D" id="2.130.10.10">
    <property type="entry name" value="YVTN repeat-like/Quinoprotein amine dehydrogenase"/>
    <property type="match status" value="2"/>
</dbReference>
<name>A0ABU4VPA6_9ACTN</name>
<organism evidence="3 4">
    <name type="scientific">Patulibacter brassicae</name>
    <dbReference type="NCBI Taxonomy" id="1705717"/>
    <lineage>
        <taxon>Bacteria</taxon>
        <taxon>Bacillati</taxon>
        <taxon>Actinomycetota</taxon>
        <taxon>Thermoleophilia</taxon>
        <taxon>Solirubrobacterales</taxon>
        <taxon>Patulibacteraceae</taxon>
        <taxon>Patulibacter</taxon>
    </lineage>
</organism>
<evidence type="ECO:0000256" key="1">
    <source>
        <dbReference type="SAM" id="MobiDB-lite"/>
    </source>
</evidence>
<accession>A0ABU4VPA6</accession>
<proteinExistence type="predicted"/>
<feature type="signal peptide" evidence="2">
    <location>
        <begin position="1"/>
        <end position="32"/>
    </location>
</feature>
<evidence type="ECO:0000256" key="2">
    <source>
        <dbReference type="SAM" id="SignalP"/>
    </source>
</evidence>
<dbReference type="RefSeq" id="WP_319955838.1">
    <property type="nucleotide sequence ID" value="NZ_JAXAVX010000018.1"/>
</dbReference>
<dbReference type="Pfam" id="PF24684">
    <property type="entry name" value="Vgb_lyase"/>
    <property type="match status" value="1"/>
</dbReference>
<keyword evidence="4" id="KW-1185">Reference proteome</keyword>
<feature type="compositionally biased region" description="Low complexity" evidence="1">
    <location>
        <begin position="97"/>
        <end position="121"/>
    </location>
</feature>
<dbReference type="InterPro" id="IPR015943">
    <property type="entry name" value="WD40/YVTN_repeat-like_dom_sf"/>
</dbReference>
<dbReference type="EMBL" id="JAXAVX010000018">
    <property type="protein sequence ID" value="MDX8153688.1"/>
    <property type="molecule type" value="Genomic_DNA"/>
</dbReference>
<comment type="caution">
    <text evidence="3">The sequence shown here is derived from an EMBL/GenBank/DDBJ whole genome shotgun (WGS) entry which is preliminary data.</text>
</comment>
<evidence type="ECO:0000313" key="3">
    <source>
        <dbReference type="EMBL" id="MDX8153688.1"/>
    </source>
</evidence>
<gene>
    <name evidence="3" type="ORF">SK069_18980</name>
</gene>